<organism evidence="1 2">
    <name type="scientific">Actinoallomurus liliacearum</name>
    <dbReference type="NCBI Taxonomy" id="1080073"/>
    <lineage>
        <taxon>Bacteria</taxon>
        <taxon>Bacillati</taxon>
        <taxon>Actinomycetota</taxon>
        <taxon>Actinomycetes</taxon>
        <taxon>Streptosporangiales</taxon>
        <taxon>Thermomonosporaceae</taxon>
        <taxon>Actinoallomurus</taxon>
    </lineage>
</organism>
<evidence type="ECO:0000313" key="1">
    <source>
        <dbReference type="EMBL" id="GAA4610167.1"/>
    </source>
</evidence>
<evidence type="ECO:0008006" key="3">
    <source>
        <dbReference type="Google" id="ProtNLM"/>
    </source>
</evidence>
<name>A0ABP8TLX4_9ACTN</name>
<comment type="caution">
    <text evidence="1">The sequence shown here is derived from an EMBL/GenBank/DDBJ whole genome shotgun (WGS) entry which is preliminary data.</text>
</comment>
<dbReference type="EMBL" id="BAABHJ010000011">
    <property type="protein sequence ID" value="GAA4610167.1"/>
    <property type="molecule type" value="Genomic_DNA"/>
</dbReference>
<keyword evidence="2" id="KW-1185">Reference proteome</keyword>
<protein>
    <recommendedName>
        <fullName evidence="3">DUF4123 domain-containing protein</fullName>
    </recommendedName>
</protein>
<accession>A0ABP8TLX4</accession>
<gene>
    <name evidence="1" type="ORF">GCM10023195_41570</name>
</gene>
<proteinExistence type="predicted"/>
<dbReference type="Proteomes" id="UP001500212">
    <property type="component" value="Unassembled WGS sequence"/>
</dbReference>
<evidence type="ECO:0000313" key="2">
    <source>
        <dbReference type="Proteomes" id="UP001500212"/>
    </source>
</evidence>
<sequence length="236" mass="26520">MIGFPDLDEAAERLYSTFARYPLPAELDYCEHCVTPSMVAATRARPLRLLSADDLHPLMWRALSTWGDEAELKHFLPRVLELIADDEVLEGAVASIFLSKVALLWRTWPDDECAAIEMFLGAWWPTMLSEFPREFTAFSFLESNGELSVPMGPYLAHWETREDEAAARHLAWLVADLWFGGFTDAAWYATLEHWVEGSAVARLLDAAASTASTPEVAAELSRARELLDRCQTAEEP</sequence>
<dbReference type="RefSeq" id="WP_345356599.1">
    <property type="nucleotide sequence ID" value="NZ_BAABHJ010000011.1"/>
</dbReference>
<reference evidence="2" key="1">
    <citation type="journal article" date="2019" name="Int. J. Syst. Evol. Microbiol.">
        <title>The Global Catalogue of Microorganisms (GCM) 10K type strain sequencing project: providing services to taxonomists for standard genome sequencing and annotation.</title>
        <authorList>
            <consortium name="The Broad Institute Genomics Platform"/>
            <consortium name="The Broad Institute Genome Sequencing Center for Infectious Disease"/>
            <person name="Wu L."/>
            <person name="Ma J."/>
        </authorList>
    </citation>
    <scope>NUCLEOTIDE SEQUENCE [LARGE SCALE GENOMIC DNA]</scope>
    <source>
        <strain evidence="2">JCM 17938</strain>
    </source>
</reference>